<proteinExistence type="predicted"/>
<feature type="region of interest" description="Disordered" evidence="1">
    <location>
        <begin position="477"/>
        <end position="542"/>
    </location>
</feature>
<feature type="region of interest" description="Disordered" evidence="1">
    <location>
        <begin position="618"/>
        <end position="641"/>
    </location>
</feature>
<dbReference type="Proteomes" id="UP000008181">
    <property type="component" value="Chromosome 3"/>
</dbReference>
<feature type="compositionally biased region" description="Pro residues" evidence="1">
    <location>
        <begin position="102"/>
        <end position="122"/>
    </location>
</feature>
<dbReference type="GeneID" id="11518821"/>
<dbReference type="eggNOG" id="ENOG502T4ZX">
    <property type="taxonomic scope" value="Eukaryota"/>
</dbReference>
<dbReference type="HOGENOM" id="CLU_406334_0_0_1"/>
<feature type="compositionally biased region" description="Basic residues" evidence="1">
    <location>
        <begin position="69"/>
        <end position="79"/>
    </location>
</feature>
<feature type="compositionally biased region" description="Low complexity" evidence="1">
    <location>
        <begin position="123"/>
        <end position="135"/>
    </location>
</feature>
<feature type="compositionally biased region" description="Gly residues" evidence="1">
    <location>
        <begin position="218"/>
        <end position="227"/>
    </location>
</feature>
<feature type="region of interest" description="Disordered" evidence="1">
    <location>
        <begin position="685"/>
        <end position="741"/>
    </location>
</feature>
<protein>
    <submittedName>
        <fullName evidence="2">Uncharacterized protein</fullName>
    </submittedName>
</protein>
<evidence type="ECO:0000313" key="2">
    <source>
        <dbReference type="EMBL" id="AEO68468.1"/>
    </source>
</evidence>
<organism evidence="2 3">
    <name type="scientific">Thermothielavioides terrestris (strain ATCC 38088 / NRRL 8126)</name>
    <name type="common">Thielavia terrestris</name>
    <dbReference type="NCBI Taxonomy" id="578455"/>
    <lineage>
        <taxon>Eukaryota</taxon>
        <taxon>Fungi</taxon>
        <taxon>Dikarya</taxon>
        <taxon>Ascomycota</taxon>
        <taxon>Pezizomycotina</taxon>
        <taxon>Sordariomycetes</taxon>
        <taxon>Sordariomycetidae</taxon>
        <taxon>Sordariales</taxon>
        <taxon>Chaetomiaceae</taxon>
        <taxon>Thermothielavioides</taxon>
        <taxon>Thermothielavioides terrestris</taxon>
    </lineage>
</organism>
<feature type="region of interest" description="Disordered" evidence="1">
    <location>
        <begin position="1"/>
        <end position="141"/>
    </location>
</feature>
<feature type="compositionally biased region" description="Basic and acidic residues" evidence="1">
    <location>
        <begin position="700"/>
        <end position="711"/>
    </location>
</feature>
<reference evidence="2 3" key="1">
    <citation type="journal article" date="2011" name="Nat. Biotechnol.">
        <title>Comparative genomic analysis of the thermophilic biomass-degrading fungi Myceliophthora thermophila and Thielavia terrestris.</title>
        <authorList>
            <person name="Berka R.M."/>
            <person name="Grigoriev I.V."/>
            <person name="Otillar R."/>
            <person name="Salamov A."/>
            <person name="Grimwood J."/>
            <person name="Reid I."/>
            <person name="Ishmael N."/>
            <person name="John T."/>
            <person name="Darmond C."/>
            <person name="Moisan M.-C."/>
            <person name="Henrissat B."/>
            <person name="Coutinho P.M."/>
            <person name="Lombard V."/>
            <person name="Natvig D.O."/>
            <person name="Lindquist E."/>
            <person name="Schmutz J."/>
            <person name="Lucas S."/>
            <person name="Harris P."/>
            <person name="Powlowski J."/>
            <person name="Bellemare A."/>
            <person name="Taylor D."/>
            <person name="Butler G."/>
            <person name="de Vries R.P."/>
            <person name="Allijn I.E."/>
            <person name="van den Brink J."/>
            <person name="Ushinsky S."/>
            <person name="Storms R."/>
            <person name="Powell A.J."/>
            <person name="Paulsen I.T."/>
            <person name="Elbourne L.D.H."/>
            <person name="Baker S.E."/>
            <person name="Magnuson J."/>
            <person name="LaBoissiere S."/>
            <person name="Clutterbuck A.J."/>
            <person name="Martinez D."/>
            <person name="Wogulis M."/>
            <person name="de Leon A.L."/>
            <person name="Rey M.W."/>
            <person name="Tsang A."/>
        </authorList>
    </citation>
    <scope>NUCLEOTIDE SEQUENCE [LARGE SCALE GENOMIC DNA]</scope>
    <source>
        <strain evidence="3">ATCC 38088 / NRRL 8126</strain>
    </source>
</reference>
<feature type="region of interest" description="Disordered" evidence="1">
    <location>
        <begin position="213"/>
        <end position="273"/>
    </location>
</feature>
<dbReference type="OrthoDB" id="4590703at2759"/>
<dbReference type="KEGG" id="ttt:THITE_117296"/>
<dbReference type="EMBL" id="CP003011">
    <property type="protein sequence ID" value="AEO68468.1"/>
    <property type="molecule type" value="Genomic_DNA"/>
</dbReference>
<name>G2R6I7_THETT</name>
<accession>G2R6I7</accession>
<keyword evidence="3" id="KW-1185">Reference proteome</keyword>
<feature type="compositionally biased region" description="Gly residues" evidence="1">
    <location>
        <begin position="713"/>
        <end position="728"/>
    </location>
</feature>
<evidence type="ECO:0000313" key="3">
    <source>
        <dbReference type="Proteomes" id="UP000008181"/>
    </source>
</evidence>
<dbReference type="RefSeq" id="XP_003654804.1">
    <property type="nucleotide sequence ID" value="XM_003654756.1"/>
</dbReference>
<feature type="compositionally biased region" description="Basic residues" evidence="1">
    <location>
        <begin position="732"/>
        <end position="741"/>
    </location>
</feature>
<sequence length="776" mass="84143">MGISQKHVPSPWPRDNGPVSAEQAIAPPLMTSWQDIDSESEADAHDREMGEDYIPVGPGPMPRVPKLLKGPRKRPRKQPRASVTPDKPKPAATREAAKSTPLPTPPEPTTTSATPPPEPPTTPAASEPAAKANPAIWNVDPRTALGRPQRAWPARPGTVYCEVCFRDDVARWVRFRDGAIRVLSLLGGDAALAELRTLAQEVEDAEREVILEQVAERAGGGGGGGWGSSRRRLRSPPPPPYVPSDSEEDDEGSKEGMRAGRKRKRGGDGGGEGGEILARKIVVLSEHNPPVTVPHFHEYPADVIGLVLLRVLAERPTSDLARRQKEEIRLILDNLRQELGVAPKAFDQMASYCGWLVVRWRTRKPSAGGSRQPGSYGVKDGWWRWEFDDALQAAHEQHRTPPSFFAVDLEKNAEEAELARIRAMEAATAQDRDDNYDADKQGAGGLAQVKQALGLTMASNLFLASIGDQLAEARQNLMSSHDHSPGKKRRRDDGNNAPSPTADVPPLKRHKPNHPVASPQSQPTDRQPLHHHRQAQQPLTTHLPCRYCSESDAVRHHAARRQPFPYTTATHHYTTITDDDSTKPWIKPLMWSLNYTHAAAARVRSAAEFIALLLPPPPGGPSSSSSPPPSPSSPTTNSTAAAYTTTPGIITARACEGIKFLVDVTGGETRVVLVEMGGVFDAVLARRGQGGGGGRHQRRLWGEKEEEERRSRSGGGGGGGGGGSGGGFSAKSRGRSRKRVRFAPPGVVVVRDVGAARPVGMWERWSDGRLEGYRPV</sequence>
<gene>
    <name evidence="2" type="ORF">THITE_117296</name>
</gene>
<feature type="compositionally biased region" description="Pro residues" evidence="1">
    <location>
        <begin position="618"/>
        <end position="632"/>
    </location>
</feature>
<dbReference type="AlphaFoldDB" id="G2R6I7"/>
<evidence type="ECO:0000256" key="1">
    <source>
        <dbReference type="SAM" id="MobiDB-lite"/>
    </source>
</evidence>